<reference evidence="1 2" key="2">
    <citation type="submission" date="2020-03" db="EMBL/GenBank/DDBJ databases">
        <authorList>
            <person name="Ichikawa N."/>
            <person name="Kimura A."/>
            <person name="Kitahashi Y."/>
            <person name="Uohara A."/>
        </authorList>
    </citation>
    <scope>NUCLEOTIDE SEQUENCE [LARGE SCALE GENOMIC DNA]</scope>
    <source>
        <strain evidence="1 2">NBRC 108639</strain>
    </source>
</reference>
<sequence>MGAFVAKVATVGAATNDVAATNTPIVASLFNAGEAASLDCDDGLAP</sequence>
<evidence type="ECO:0000313" key="2">
    <source>
        <dbReference type="Proteomes" id="UP000482800"/>
    </source>
</evidence>
<dbReference type="EMBL" id="BLPF01000005">
    <property type="protein sequence ID" value="GFJ86300.1"/>
    <property type="molecule type" value="Genomic_DNA"/>
</dbReference>
<gene>
    <name evidence="1" type="ORF">Phou_104800</name>
</gene>
<proteinExistence type="predicted"/>
<comment type="caution">
    <text evidence="1">The sequence shown here is derived from an EMBL/GenBank/DDBJ whole genome shotgun (WGS) entry which is preliminary data.</text>
</comment>
<accession>A0A6V8KSB3</accession>
<organism evidence="1 2">
    <name type="scientific">Phytohabitans houttuyneae</name>
    <dbReference type="NCBI Taxonomy" id="1076126"/>
    <lineage>
        <taxon>Bacteria</taxon>
        <taxon>Bacillati</taxon>
        <taxon>Actinomycetota</taxon>
        <taxon>Actinomycetes</taxon>
        <taxon>Micromonosporales</taxon>
        <taxon>Micromonosporaceae</taxon>
    </lineage>
</organism>
<dbReference type="AlphaFoldDB" id="A0A6V8KSB3"/>
<dbReference type="Proteomes" id="UP000482800">
    <property type="component" value="Unassembled WGS sequence"/>
</dbReference>
<name>A0A6V8KSB3_9ACTN</name>
<keyword evidence="2" id="KW-1185">Reference proteome</keyword>
<protein>
    <submittedName>
        <fullName evidence="1">Uncharacterized protein</fullName>
    </submittedName>
</protein>
<reference evidence="1 2" key="1">
    <citation type="submission" date="2020-03" db="EMBL/GenBank/DDBJ databases">
        <title>Whole genome shotgun sequence of Phytohabitans houttuyneae NBRC 108639.</title>
        <authorList>
            <person name="Komaki H."/>
            <person name="Tamura T."/>
        </authorList>
    </citation>
    <scope>NUCLEOTIDE SEQUENCE [LARGE SCALE GENOMIC DNA]</scope>
    <source>
        <strain evidence="1 2">NBRC 108639</strain>
    </source>
</reference>
<evidence type="ECO:0000313" key="1">
    <source>
        <dbReference type="EMBL" id="GFJ86300.1"/>
    </source>
</evidence>